<dbReference type="PANTHER" id="PTHR46865:SF8">
    <property type="entry name" value="POSSIBLE OXIDOREDUCTASE"/>
    <property type="match status" value="1"/>
</dbReference>
<evidence type="ECO:0000313" key="2">
    <source>
        <dbReference type="EMBL" id="MBB5430452.1"/>
    </source>
</evidence>
<dbReference type="Proteomes" id="UP000572635">
    <property type="component" value="Unassembled WGS sequence"/>
</dbReference>
<dbReference type="RefSeq" id="WP_184388336.1">
    <property type="nucleotide sequence ID" value="NZ_BAAAJD010000023.1"/>
</dbReference>
<organism evidence="2 3">
    <name type="scientific">Nocardiopsis composta</name>
    <dbReference type="NCBI Taxonomy" id="157465"/>
    <lineage>
        <taxon>Bacteria</taxon>
        <taxon>Bacillati</taxon>
        <taxon>Actinomycetota</taxon>
        <taxon>Actinomycetes</taxon>
        <taxon>Streptosporangiales</taxon>
        <taxon>Nocardiopsidaceae</taxon>
        <taxon>Nocardiopsis</taxon>
    </lineage>
</organism>
<dbReference type="PANTHER" id="PTHR46865">
    <property type="entry name" value="OXIDOREDUCTASE-RELATED"/>
    <property type="match status" value="1"/>
</dbReference>
<dbReference type="GO" id="GO:0071949">
    <property type="term" value="F:FAD binding"/>
    <property type="evidence" value="ECO:0007669"/>
    <property type="project" value="InterPro"/>
</dbReference>
<protein>
    <submittedName>
        <fullName evidence="2">2-polyprenyl-6-methoxyphenol hydroxylase-like FAD-dependent oxidoreductase</fullName>
    </submittedName>
</protein>
<dbReference type="InterPro" id="IPR002938">
    <property type="entry name" value="FAD-bd"/>
</dbReference>
<dbReference type="SUPFAM" id="SSF51905">
    <property type="entry name" value="FAD/NAD(P)-binding domain"/>
    <property type="match status" value="1"/>
</dbReference>
<comment type="caution">
    <text evidence="2">The sequence shown here is derived from an EMBL/GenBank/DDBJ whole genome shotgun (WGS) entry which is preliminary data.</text>
</comment>
<accession>A0A7W8VBS8</accession>
<dbReference type="EMBL" id="JACHDB010000001">
    <property type="protein sequence ID" value="MBB5430452.1"/>
    <property type="molecule type" value="Genomic_DNA"/>
</dbReference>
<dbReference type="Gene3D" id="3.50.50.60">
    <property type="entry name" value="FAD/NAD(P)-binding domain"/>
    <property type="match status" value="1"/>
</dbReference>
<dbReference type="AlphaFoldDB" id="A0A7W8VBS8"/>
<gene>
    <name evidence="2" type="ORF">HDA36_000536</name>
</gene>
<dbReference type="Pfam" id="PF01494">
    <property type="entry name" value="FAD_binding_3"/>
    <property type="match status" value="1"/>
</dbReference>
<keyword evidence="3" id="KW-1185">Reference proteome</keyword>
<evidence type="ECO:0000259" key="1">
    <source>
        <dbReference type="Pfam" id="PF01494"/>
    </source>
</evidence>
<sequence length="399" mass="43362">MKAVVIGAGIAGLALAQRLDAHGWQVTVVERAPGPRPQGYMIDFFGPGHDAAELMGVLPRIQELGHRVSEAVYVDERGRRRASVDFGTFASSIGGGLVSVMRPDLERALRESLPERVEIRYGAGPRKITEDGDGVRVELSDGTALEADLLAGADGIHSAVRRLVFGEERDHLRYLGFHTAAYVFTDPEVHALASGRFHLTDTTGAQMGFYALGGDRVAVFTVHRTPDPALPEDPRAELRRVYAGLGWMAPRALELCPPPEEVYYDQVAQIEMDRWSRGRTVLVGDACQAVSLLAGQGASLGVGGAFVLAEELARAGAIEEGLRRYEERWRPVAEERRRAARTGTRWFLPDGPVRLWLRRRVLHAAAALPGVARFVAGALTGKPTRAVRDAALDATTPAR</sequence>
<dbReference type="PRINTS" id="PR00420">
    <property type="entry name" value="RNGMNOXGNASE"/>
</dbReference>
<proteinExistence type="predicted"/>
<dbReference type="InterPro" id="IPR051704">
    <property type="entry name" value="FAD_aromatic-hydroxylase"/>
</dbReference>
<evidence type="ECO:0000313" key="3">
    <source>
        <dbReference type="Proteomes" id="UP000572635"/>
    </source>
</evidence>
<feature type="domain" description="FAD-binding" evidence="1">
    <location>
        <begin position="2"/>
        <end position="335"/>
    </location>
</feature>
<reference evidence="2 3" key="1">
    <citation type="submission" date="2020-08" db="EMBL/GenBank/DDBJ databases">
        <title>Sequencing the genomes of 1000 actinobacteria strains.</title>
        <authorList>
            <person name="Klenk H.-P."/>
        </authorList>
    </citation>
    <scope>NUCLEOTIDE SEQUENCE [LARGE SCALE GENOMIC DNA]</scope>
    <source>
        <strain evidence="2 3">DSM 44551</strain>
    </source>
</reference>
<dbReference type="Gene3D" id="3.30.9.10">
    <property type="entry name" value="D-Amino Acid Oxidase, subunit A, domain 2"/>
    <property type="match status" value="1"/>
</dbReference>
<dbReference type="InterPro" id="IPR036188">
    <property type="entry name" value="FAD/NAD-bd_sf"/>
</dbReference>
<name>A0A7W8VBS8_9ACTN</name>